<dbReference type="GO" id="GO:0004571">
    <property type="term" value="F:mannosyl-oligosaccharide 1,2-alpha-mannosidase activity"/>
    <property type="evidence" value="ECO:0007669"/>
    <property type="project" value="UniProtKB-EC"/>
</dbReference>
<dbReference type="GO" id="GO:0005975">
    <property type="term" value="P:carbohydrate metabolic process"/>
    <property type="evidence" value="ECO:0007669"/>
    <property type="project" value="InterPro"/>
</dbReference>
<accession>A0A1Q3FXV6</accession>
<evidence type="ECO:0000256" key="3">
    <source>
        <dbReference type="ARBA" id="ARBA00007658"/>
    </source>
</evidence>
<dbReference type="InterPro" id="IPR001382">
    <property type="entry name" value="Glyco_hydro_47"/>
</dbReference>
<keyword evidence="5 18" id="KW-0378">Hydrolase</keyword>
<comment type="pathway">
    <text evidence="2">Protein modification; protein glycosylation.</text>
</comment>
<keyword evidence="6 16" id="KW-0106">Calcium</keyword>
<dbReference type="Pfam" id="PF01532">
    <property type="entry name" value="Glyco_hydro_47"/>
    <property type="match status" value="1"/>
</dbReference>
<dbReference type="EC" id="3.2.1.-" evidence="18"/>
<evidence type="ECO:0000256" key="15">
    <source>
        <dbReference type="PIRSR" id="PIRSR601382-1"/>
    </source>
</evidence>
<keyword evidence="9 17" id="KW-1015">Disulfide bond</keyword>
<dbReference type="PANTHER" id="PTHR11742">
    <property type="entry name" value="MANNOSYL-OLIGOSACCHARIDE ALPHA-1,2-MANNOSIDASE-RELATED"/>
    <property type="match status" value="1"/>
</dbReference>
<dbReference type="FunFam" id="1.50.10.10:FF:000002">
    <property type="entry name" value="alpha-1,2-Mannosidase"/>
    <property type="match status" value="1"/>
</dbReference>
<comment type="similarity">
    <text evidence="3 18">Belongs to the glycosyl hydrolase 47 family.</text>
</comment>
<protein>
    <recommendedName>
        <fullName evidence="18">alpha-1,2-Mannosidase</fullName>
        <ecNumber evidence="18">3.2.1.-</ecNumber>
    </recommendedName>
</protein>
<keyword evidence="7" id="KW-0735">Signal-anchor</keyword>
<evidence type="ECO:0000256" key="9">
    <source>
        <dbReference type="ARBA" id="ARBA00023157"/>
    </source>
</evidence>
<keyword evidence="10 18" id="KW-0326">Glycosidase</keyword>
<dbReference type="AlphaFoldDB" id="A0A1Q3FXV6"/>
<dbReference type="EMBL" id="GFDL01002638">
    <property type="protein sequence ID" value="JAV32407.1"/>
    <property type="molecule type" value="Transcribed_RNA"/>
</dbReference>
<evidence type="ECO:0000313" key="19">
    <source>
        <dbReference type="EMBL" id="JAV32407.1"/>
    </source>
</evidence>
<evidence type="ECO:0000256" key="10">
    <source>
        <dbReference type="ARBA" id="ARBA00023295"/>
    </source>
</evidence>
<dbReference type="PANTHER" id="PTHR11742:SF6">
    <property type="entry name" value="MANNOSYL-OLIGOSACCHARIDE ALPHA-1,2-MANNOSIDASE IA-RELATED"/>
    <property type="match status" value="1"/>
</dbReference>
<evidence type="ECO:0000256" key="1">
    <source>
        <dbReference type="ARBA" id="ARBA00001913"/>
    </source>
</evidence>
<dbReference type="SUPFAM" id="SSF48225">
    <property type="entry name" value="Seven-hairpin glycosidases"/>
    <property type="match status" value="1"/>
</dbReference>
<reference evidence="19" key="1">
    <citation type="submission" date="2017-01" db="EMBL/GenBank/DDBJ databases">
        <title>A deep insight into the sialotranscriptome of adult male and female Cluex tarsalis mosquitoes.</title>
        <authorList>
            <person name="Ribeiro J.M."/>
            <person name="Moreira F."/>
            <person name="Bernard K.A."/>
            <person name="Calvo E."/>
        </authorList>
    </citation>
    <scope>NUCLEOTIDE SEQUENCE</scope>
    <source>
        <strain evidence="19">Kern County</strain>
        <tissue evidence="19">Salivary glands</tissue>
    </source>
</reference>
<comment type="function">
    <text evidence="13">Involved in the maturation of Asn-linked oligosaccharides. Progressively trim alpha-1,2-linked mannose residues from Man(9)GlcNAc(2) to produce Man(5)GlcNAc(2).</text>
</comment>
<keyword evidence="16" id="KW-0479">Metal-binding</keyword>
<evidence type="ECO:0000256" key="12">
    <source>
        <dbReference type="ARBA" id="ARBA00048605"/>
    </source>
</evidence>
<feature type="active site" description="Proton donor" evidence="15">
    <location>
        <position position="461"/>
    </location>
</feature>
<feature type="active site" evidence="15">
    <location>
        <position position="486"/>
    </location>
</feature>
<proteinExistence type="inferred from homology"/>
<evidence type="ECO:0000256" key="11">
    <source>
        <dbReference type="ARBA" id="ARBA00047669"/>
    </source>
</evidence>
<feature type="active site" evidence="15">
    <location>
        <position position="352"/>
    </location>
</feature>
<feature type="binding site" evidence="16">
    <location>
        <position position="572"/>
    </location>
    <ligand>
        <name>Ca(2+)</name>
        <dbReference type="ChEBI" id="CHEBI:29108"/>
    </ligand>
</feature>
<evidence type="ECO:0000256" key="4">
    <source>
        <dbReference type="ARBA" id="ARBA00022692"/>
    </source>
</evidence>
<evidence type="ECO:0000256" key="5">
    <source>
        <dbReference type="ARBA" id="ARBA00022801"/>
    </source>
</evidence>
<evidence type="ECO:0000256" key="16">
    <source>
        <dbReference type="PIRSR" id="PIRSR601382-2"/>
    </source>
</evidence>
<evidence type="ECO:0000256" key="2">
    <source>
        <dbReference type="ARBA" id="ARBA00004922"/>
    </source>
</evidence>
<evidence type="ECO:0000256" key="7">
    <source>
        <dbReference type="ARBA" id="ARBA00022968"/>
    </source>
</evidence>
<dbReference type="PRINTS" id="PR00747">
    <property type="entry name" value="GLYHDRLASE47"/>
</dbReference>
<evidence type="ECO:0000256" key="13">
    <source>
        <dbReference type="ARBA" id="ARBA00054774"/>
    </source>
</evidence>
<keyword evidence="4" id="KW-0812">Transmembrane</keyword>
<dbReference type="Gene3D" id="1.50.10.10">
    <property type="match status" value="1"/>
</dbReference>
<dbReference type="InterPro" id="IPR036026">
    <property type="entry name" value="Seven-hairpin_glycosidases"/>
</dbReference>
<comment type="subcellular location">
    <subcellularLocation>
        <location evidence="14">Endomembrane system</location>
        <topology evidence="14">Single-pass type II membrane protein</topology>
    </subcellularLocation>
</comment>
<name>A0A1Q3FXV6_CULTA</name>
<evidence type="ECO:0000256" key="6">
    <source>
        <dbReference type="ARBA" id="ARBA00022837"/>
    </source>
</evidence>
<sequence length="595" mass="67891">MAPALSGVATAVFVVAITGVTLVVRKHADEGRSTDRYRTYEDFTKFDDSVDNHLIVEGEEYRLRGPPKDGSPFYSLNRRSTLDLDYDAYFPDEEDLRRSEYFRNPSYVPRYRNASGWLRIQEGGSAGIDHEKRNKVKEMMIHAWDNYKLYAWGKNELKPITKRGHSGSIFGAYDLGATIVDGLDTLYLMGLQKEFDEGRDWVERKFSLDSVSNDLSVFETNIRFIGGFLTCYAFTGDRLFLEKAKYVADKLLPAFQTPTGIPYALVNVNTGISKNYGWASGGSSILSEFGTLHLEFSYLSDVTGDSVYRERVQAIRTVLKDIEKPKGLYPNYLNPKTGKWGQQHMSLGALGDSFYEYLLKAWIQSGHEDEEAREMYDDAMQAIIQHMIRTSPGGLTYVSDMKFDRLEHKMDHLACFAGGLFGLGGTTLNNQYSERYLEVGEGLTNTCHESYVRTYTRLGPEAFRFNDGVEAKALKSQEKYYILRPETFESYFVMWRLTHDQKYRDWGWDAVQALEKHCRTPNGFSGLKNVYLTDPQKDDVQQSFFLAETLKYLYLLFSDDSLLPLDDWVFNTEAHPLPVKGRNSLYRAAAASSAP</sequence>
<comment type="catalytic activity">
    <reaction evidence="11">
        <text>N(4)-(alpha-D-Man-(1-&gt;2)-alpha-D-Man-(1-&gt;2)-alpha-D-Man-(1-&gt;3)-[alpha-D-Man-(1-&gt;3)-[alpha-D-Man-(1-&gt;2)-alpha-D-Man-(1-&gt;6)]-alpha-D-Man-(1-&gt;6)]-beta-D-Man-(1-&gt;4)-beta-D-GlcNAc-(1-&gt;4)-beta-D-GlcNAc)-L-asparaginyl-[protein] (N-glucan mannose isomer 8A1,2,3B1,3) + 3 H2O = N(4)-(alpha-D-Man-(1-&gt;3)-[alpha-D-Man-(1-&gt;3)-[alpha-D-Man-(1-&gt;6)]-alpha-D-Man-(1-&gt;6)]-beta-D-Man-(1-&gt;4)-beta-D-GlcNAc-(1-&gt;4)-beta-D-GlcNAc)-L-asparaginyl-[protein] (N-glucan mannose isomer 5A1,2) + 3 beta-D-mannose</text>
        <dbReference type="Rhea" id="RHEA:56028"/>
        <dbReference type="Rhea" id="RHEA-COMP:14358"/>
        <dbReference type="Rhea" id="RHEA-COMP:14367"/>
        <dbReference type="ChEBI" id="CHEBI:15377"/>
        <dbReference type="ChEBI" id="CHEBI:28563"/>
        <dbReference type="ChEBI" id="CHEBI:59087"/>
        <dbReference type="ChEBI" id="CHEBI:60628"/>
        <dbReference type="EC" id="3.2.1.113"/>
    </reaction>
</comment>
<dbReference type="InterPro" id="IPR050749">
    <property type="entry name" value="Glycosyl_Hydrolase_47"/>
</dbReference>
<organism evidence="19">
    <name type="scientific">Culex tarsalis</name>
    <name type="common">Encephalitis mosquito</name>
    <dbReference type="NCBI Taxonomy" id="7177"/>
    <lineage>
        <taxon>Eukaryota</taxon>
        <taxon>Metazoa</taxon>
        <taxon>Ecdysozoa</taxon>
        <taxon>Arthropoda</taxon>
        <taxon>Hexapoda</taxon>
        <taxon>Insecta</taxon>
        <taxon>Pterygota</taxon>
        <taxon>Neoptera</taxon>
        <taxon>Endopterygota</taxon>
        <taxon>Diptera</taxon>
        <taxon>Nematocera</taxon>
        <taxon>Culicoidea</taxon>
        <taxon>Culicidae</taxon>
        <taxon>Culicinae</taxon>
        <taxon>Culicini</taxon>
        <taxon>Culex</taxon>
        <taxon>Culex</taxon>
    </lineage>
</organism>
<evidence type="ECO:0000256" key="14">
    <source>
        <dbReference type="ARBA" id="ARBA00060399"/>
    </source>
</evidence>
<feature type="disulfide bond" evidence="17">
    <location>
        <begin position="415"/>
        <end position="447"/>
    </location>
</feature>
<feature type="active site" description="Proton donor" evidence="15">
    <location>
        <position position="219"/>
    </location>
</feature>
<comment type="catalytic activity">
    <reaction evidence="12">
        <text>N(4)-(alpha-D-Man-(1-&gt;2)-alpha-D-Man-(1-&gt;2)-alpha-D-Man-(1-&gt;3)-[alpha-D-Man-(1-&gt;2)-alpha-D-Man-(1-&gt;3)-[alpha-D-Man-(1-&gt;2)-alpha-D-Man-(1-&gt;6)]-alpha-D-Man-(1-&gt;6)]-beta-D-Man-(1-&gt;4)-beta-D-GlcNAc-(1-&gt;4)-beta-D-GlcNAc)-L-asparaginyl-[protein] (N-glucan mannose isomer 9A1,2,3B1,2,3) + 4 H2O = N(4)-(alpha-D-Man-(1-&gt;3)-[alpha-D-Man-(1-&gt;3)-[alpha-D-Man-(1-&gt;6)]-alpha-D-Man-(1-&gt;6)]-beta-D-Man-(1-&gt;4)-beta-D-GlcNAc-(1-&gt;4)-beta-D-GlcNAc)-L-asparaginyl-[protein] (N-glucan mannose isomer 5A1,2) + 4 beta-D-mannose</text>
        <dbReference type="Rhea" id="RHEA:56008"/>
        <dbReference type="Rhea" id="RHEA-COMP:14356"/>
        <dbReference type="Rhea" id="RHEA-COMP:14367"/>
        <dbReference type="ChEBI" id="CHEBI:15377"/>
        <dbReference type="ChEBI" id="CHEBI:28563"/>
        <dbReference type="ChEBI" id="CHEBI:59087"/>
        <dbReference type="ChEBI" id="CHEBI:139493"/>
        <dbReference type="EC" id="3.2.1.113"/>
    </reaction>
</comment>
<evidence type="ECO:0000256" key="18">
    <source>
        <dbReference type="RuleBase" id="RU361193"/>
    </source>
</evidence>
<keyword evidence="8" id="KW-0472">Membrane</keyword>
<evidence type="ECO:0000256" key="17">
    <source>
        <dbReference type="PIRSR" id="PIRSR601382-3"/>
    </source>
</evidence>
<dbReference type="GO" id="GO:0005783">
    <property type="term" value="C:endoplasmic reticulum"/>
    <property type="evidence" value="ECO:0007669"/>
    <property type="project" value="TreeGrafter"/>
</dbReference>
<dbReference type="GO" id="GO:0005509">
    <property type="term" value="F:calcium ion binding"/>
    <property type="evidence" value="ECO:0007669"/>
    <property type="project" value="InterPro"/>
</dbReference>
<dbReference type="InterPro" id="IPR012341">
    <property type="entry name" value="6hp_glycosidase-like_sf"/>
</dbReference>
<dbReference type="GO" id="GO:0000139">
    <property type="term" value="C:Golgi membrane"/>
    <property type="evidence" value="ECO:0007669"/>
    <property type="project" value="TreeGrafter"/>
</dbReference>
<comment type="cofactor">
    <cofactor evidence="1 16">
        <name>Ca(2+)</name>
        <dbReference type="ChEBI" id="CHEBI:29108"/>
    </cofactor>
</comment>
<evidence type="ECO:0000256" key="8">
    <source>
        <dbReference type="ARBA" id="ARBA00023136"/>
    </source>
</evidence>